<feature type="repeat" description="WD" evidence="12">
    <location>
        <begin position="124"/>
        <end position="158"/>
    </location>
</feature>
<evidence type="ECO:0000256" key="5">
    <source>
        <dbReference type="ARBA" id="ARBA00022701"/>
    </source>
</evidence>
<feature type="coiled-coil region" evidence="11">
    <location>
        <begin position="68"/>
        <end position="95"/>
    </location>
</feature>
<evidence type="ECO:0000256" key="3">
    <source>
        <dbReference type="ARBA" id="ARBA00022574"/>
    </source>
</evidence>
<dbReference type="SUPFAM" id="SSF50978">
    <property type="entry name" value="WD40 repeat-like"/>
    <property type="match status" value="1"/>
</dbReference>
<evidence type="ECO:0000256" key="9">
    <source>
        <dbReference type="ARBA" id="ARBA00023212"/>
    </source>
</evidence>
<dbReference type="FunFam" id="2.130.10.10:FF:000902">
    <property type="entry name" value="Nuclear distribution protein PAC1"/>
    <property type="match status" value="1"/>
</dbReference>
<keyword evidence="4 11" id="KW-0132">Cell division</keyword>
<dbReference type="EMBL" id="QLNQ01000030">
    <property type="protein sequence ID" value="RCK54544.1"/>
    <property type="molecule type" value="Genomic_DNA"/>
</dbReference>
<evidence type="ECO:0000256" key="10">
    <source>
        <dbReference type="ARBA" id="ARBA00023306"/>
    </source>
</evidence>
<dbReference type="Gene3D" id="2.130.10.10">
    <property type="entry name" value="YVTN repeat-like/Quinoprotein amine dehydrogenase"/>
    <property type="match status" value="3"/>
</dbReference>
<comment type="subcellular location">
    <subcellularLocation>
        <location evidence="11">Cytoplasm</location>
        <location evidence="11">Cytoskeleton</location>
    </subcellularLocation>
    <subcellularLocation>
        <location evidence="11">Cytoplasm</location>
        <location evidence="11">Cytoskeleton</location>
        <location evidence="11">Spindle pole</location>
    </subcellularLocation>
    <text evidence="11">Localizes to the plus ends of microtubules and the mitotic spindle poles.</text>
</comment>
<dbReference type="GO" id="GO:0042393">
    <property type="term" value="F:histone binding"/>
    <property type="evidence" value="ECO:0007669"/>
    <property type="project" value="TreeGrafter"/>
</dbReference>
<feature type="repeat" description="WD" evidence="12">
    <location>
        <begin position="162"/>
        <end position="195"/>
    </location>
</feature>
<dbReference type="GO" id="GO:0048188">
    <property type="term" value="C:Set1C/COMPASS complex"/>
    <property type="evidence" value="ECO:0007669"/>
    <property type="project" value="TreeGrafter"/>
</dbReference>
<dbReference type="Gene3D" id="1.20.960.30">
    <property type="match status" value="1"/>
</dbReference>
<dbReference type="CDD" id="cd00200">
    <property type="entry name" value="WD40"/>
    <property type="match status" value="1"/>
</dbReference>
<dbReference type="GO" id="GO:0005875">
    <property type="term" value="C:microtubule associated complex"/>
    <property type="evidence" value="ECO:0007669"/>
    <property type="project" value="UniProtKB-UniRule"/>
</dbReference>
<dbReference type="InterPro" id="IPR020472">
    <property type="entry name" value="WD40_PAC1"/>
</dbReference>
<keyword evidence="2 11" id="KW-0963">Cytoplasm</keyword>
<dbReference type="GO" id="GO:0005874">
    <property type="term" value="C:microtubule"/>
    <property type="evidence" value="ECO:0007669"/>
    <property type="project" value="UniProtKB-KW"/>
</dbReference>
<evidence type="ECO:0000313" key="14">
    <source>
        <dbReference type="Proteomes" id="UP000253472"/>
    </source>
</evidence>
<keyword evidence="7 11" id="KW-0498">Mitosis</keyword>
<dbReference type="GO" id="GO:0070840">
    <property type="term" value="F:dynein complex binding"/>
    <property type="evidence" value="ECO:0007669"/>
    <property type="project" value="UniProtKB-UniRule"/>
</dbReference>
<keyword evidence="10 11" id="KW-0131">Cell cycle</keyword>
<dbReference type="GO" id="GO:0005737">
    <property type="term" value="C:cytoplasm"/>
    <property type="evidence" value="ECO:0007669"/>
    <property type="project" value="UniProtKB-UniRule"/>
</dbReference>
<dbReference type="HAMAP" id="MF_03141">
    <property type="entry name" value="lis1"/>
    <property type="match status" value="1"/>
</dbReference>
<keyword evidence="6" id="KW-0677">Repeat</keyword>
<name>A0A367XLL0_9ASCO</name>
<evidence type="ECO:0000256" key="4">
    <source>
        <dbReference type="ARBA" id="ARBA00022618"/>
    </source>
</evidence>
<keyword evidence="9 11" id="KW-0206">Cytoskeleton</keyword>
<evidence type="ECO:0000256" key="1">
    <source>
        <dbReference type="ARBA" id="ARBA00022448"/>
    </source>
</evidence>
<comment type="caution">
    <text evidence="13">The sequence shown here is derived from an EMBL/GenBank/DDBJ whole genome shotgun (WGS) entry which is preliminary data.</text>
</comment>
<protein>
    <recommendedName>
        <fullName evidence="11">Nuclear distribution protein PAC1</fullName>
    </recommendedName>
    <alternativeName>
        <fullName evidence="11">Lissencephaly-1 homolog</fullName>
        <shortName evidence="11">LIS-1</shortName>
    </alternativeName>
    <alternativeName>
        <fullName evidence="11">nudF homolog</fullName>
    </alternativeName>
</protein>
<keyword evidence="1 11" id="KW-0813">Transport</keyword>
<evidence type="ECO:0000256" key="11">
    <source>
        <dbReference type="HAMAP-Rule" id="MF_03141"/>
    </source>
</evidence>
<dbReference type="PANTHER" id="PTHR22847:SF637">
    <property type="entry name" value="WD REPEAT DOMAIN 5B"/>
    <property type="match status" value="1"/>
</dbReference>
<evidence type="ECO:0000256" key="7">
    <source>
        <dbReference type="ARBA" id="ARBA00022776"/>
    </source>
</evidence>
<feature type="repeat" description="WD" evidence="12">
    <location>
        <begin position="204"/>
        <end position="246"/>
    </location>
</feature>
<dbReference type="InterPro" id="IPR036322">
    <property type="entry name" value="WD40_repeat_dom_sf"/>
</dbReference>
<dbReference type="SUPFAM" id="SSF109925">
    <property type="entry name" value="Lissencephaly-1 protein (Lis-1, PAF-AH alpha) N-terminal domain"/>
    <property type="match status" value="1"/>
</dbReference>
<dbReference type="InterPro" id="IPR001680">
    <property type="entry name" value="WD40_rpt"/>
</dbReference>
<dbReference type="Proteomes" id="UP000253472">
    <property type="component" value="Unassembled WGS sequence"/>
</dbReference>
<sequence>MERSQILTERQQSELNKAIIQYLQPLCSQDNHEVLDKLSTILSIKNGEQDGPANDIVDNYLEKKWSTVLRLQKKIIDLENEIHNLNNVISTTNSETNGVVLSKDKINWIPKGASKQSYQCENVITTVRLHPNLPLVFSGCNDGNLYIWNLSNDDNTIPEKRIKAHTRAINKICFSYTKPYYLATCSSDLTIKIWDEKFNHIRTLNGHEHTVSSVQFSPSDSNTLYSVSRDKNIRVWDISQGVCLKNFVGHSEWCRDLDTAVLDTQGDFVLTCSSDQLARLSHINSGVGVAMFVGHTHVVETVKFLPKVQANEIIDEYIAKNIDQFPSIPSELLKDPIYDELGFKYCVTASRDNTIKLWLIPPPTIIPHRSPLPSKYNNSQGWLIAELKGHLSWVKCLQIHPNGKFVISGSDDRTIKFWDISGLVQTGSVTAIKTITGHEGFINDIDFARLVELNPTTTKETTPEEYLKDVEKRMRCLFISGSADNSIKLWN</sequence>
<keyword evidence="5 11" id="KW-0493">Microtubule</keyword>
<organism evidence="13 14">
    <name type="scientific">Candida viswanathii</name>
    <dbReference type="NCBI Taxonomy" id="5486"/>
    <lineage>
        <taxon>Eukaryota</taxon>
        <taxon>Fungi</taxon>
        <taxon>Dikarya</taxon>
        <taxon>Ascomycota</taxon>
        <taxon>Saccharomycotina</taxon>
        <taxon>Pichiomycetes</taxon>
        <taxon>Debaryomycetaceae</taxon>
        <taxon>Candida/Lodderomyces clade</taxon>
        <taxon>Candida</taxon>
    </lineage>
</organism>
<dbReference type="PROSITE" id="PS00678">
    <property type="entry name" value="WD_REPEATS_1"/>
    <property type="match status" value="3"/>
</dbReference>
<comment type="subunit">
    <text evidence="11">Self-associates. Interacts with NDL1 and dynein.</text>
</comment>
<dbReference type="InterPro" id="IPR015943">
    <property type="entry name" value="WD40/YVTN_repeat-like_dom_sf"/>
</dbReference>
<feature type="repeat" description="WD" evidence="12">
    <location>
        <begin position="387"/>
        <end position="421"/>
    </location>
</feature>
<keyword evidence="8 11" id="KW-0175">Coiled coil</keyword>
<dbReference type="InterPro" id="IPR019775">
    <property type="entry name" value="WD40_repeat_CS"/>
</dbReference>
<comment type="similarity">
    <text evidence="11">Belongs to the WD repeat LIS1/nudF family.</text>
</comment>
<dbReference type="PIRSF" id="PIRSF037647">
    <property type="entry name" value="Dynein_regulator_Lis1"/>
    <property type="match status" value="1"/>
</dbReference>
<evidence type="ECO:0000256" key="8">
    <source>
        <dbReference type="ARBA" id="ARBA00023054"/>
    </source>
</evidence>
<dbReference type="PANTHER" id="PTHR22847">
    <property type="entry name" value="WD40 REPEAT PROTEIN"/>
    <property type="match status" value="1"/>
</dbReference>
<dbReference type="PROSITE" id="PS50294">
    <property type="entry name" value="WD_REPEATS_REGION"/>
    <property type="match status" value="4"/>
</dbReference>
<dbReference type="OrthoDB" id="10264588at2759"/>
<dbReference type="InterPro" id="IPR037190">
    <property type="entry name" value="LIS1_N"/>
</dbReference>
<accession>A0A367XLL0</accession>
<dbReference type="SMART" id="SM00320">
    <property type="entry name" value="WD40"/>
    <property type="match status" value="7"/>
</dbReference>
<dbReference type="InterPro" id="IPR017252">
    <property type="entry name" value="Dynein_regulator_LIS1"/>
</dbReference>
<dbReference type="GO" id="GO:0000922">
    <property type="term" value="C:spindle pole"/>
    <property type="evidence" value="ECO:0007669"/>
    <property type="project" value="UniProtKB-SubCell"/>
</dbReference>
<dbReference type="PROSITE" id="PS50082">
    <property type="entry name" value="WD_REPEATS_2"/>
    <property type="match status" value="5"/>
</dbReference>
<evidence type="ECO:0000256" key="12">
    <source>
        <dbReference type="PROSITE-ProRule" id="PRU00221"/>
    </source>
</evidence>
<evidence type="ECO:0000313" key="13">
    <source>
        <dbReference type="EMBL" id="RCK54544.1"/>
    </source>
</evidence>
<dbReference type="AlphaFoldDB" id="A0A367XLL0"/>
<dbReference type="Pfam" id="PF00400">
    <property type="entry name" value="WD40"/>
    <property type="match status" value="6"/>
</dbReference>
<reference evidence="13 14" key="1">
    <citation type="submission" date="2018-06" db="EMBL/GenBank/DDBJ databases">
        <title>Whole genome sequencing of Candida tropicalis (genome annotated by CSBL at Korea University).</title>
        <authorList>
            <person name="Ahn J."/>
        </authorList>
    </citation>
    <scope>NUCLEOTIDE SEQUENCE [LARGE SCALE GENOMIC DNA]</scope>
    <source>
        <strain evidence="13 14">ATCC 20962</strain>
    </source>
</reference>
<feature type="repeat" description="WD" evidence="12">
    <location>
        <begin position="477"/>
        <end position="491"/>
    </location>
</feature>
<evidence type="ECO:0000256" key="2">
    <source>
        <dbReference type="ARBA" id="ARBA00022490"/>
    </source>
</evidence>
<gene>
    <name evidence="13" type="primary">PAC1_1</name>
    <name evidence="11" type="synonym">LIS1</name>
    <name evidence="11" type="synonym">PAC1</name>
    <name evidence="13" type="ORF">Cantr_04822</name>
</gene>
<keyword evidence="14" id="KW-1185">Reference proteome</keyword>
<comment type="function">
    <text evidence="11">Positively regulates the activity of the minus-end directed microtubule motor protein dynein. Plays a central role in positioning the mitotic spindle at the bud neck during cell division. Targets cytoplasmic dynein to microtubule plus ends, thereby promoting dynein-mediated microtubule sliding along the bud cortex and consequently the movement of the mitotic spindle to the bud neck.</text>
</comment>
<proteinExistence type="inferred from homology"/>
<dbReference type="GO" id="GO:0051301">
    <property type="term" value="P:cell division"/>
    <property type="evidence" value="ECO:0007669"/>
    <property type="project" value="UniProtKB-KW"/>
</dbReference>
<keyword evidence="3 12" id="KW-0853">WD repeat</keyword>
<dbReference type="STRING" id="5486.A0A367XLL0"/>
<dbReference type="PRINTS" id="PR00320">
    <property type="entry name" value="GPROTEINBRPT"/>
</dbReference>
<dbReference type="GO" id="GO:0000132">
    <property type="term" value="P:establishment of mitotic spindle orientation"/>
    <property type="evidence" value="ECO:0007669"/>
    <property type="project" value="UniProtKB-UniRule"/>
</dbReference>
<evidence type="ECO:0000256" key="6">
    <source>
        <dbReference type="ARBA" id="ARBA00022737"/>
    </source>
</evidence>
<dbReference type="GO" id="GO:0051012">
    <property type="term" value="P:microtubule sliding"/>
    <property type="evidence" value="ECO:0007669"/>
    <property type="project" value="UniProtKB-UniRule"/>
</dbReference>